<dbReference type="GO" id="GO:0004519">
    <property type="term" value="F:endonuclease activity"/>
    <property type="evidence" value="ECO:0007669"/>
    <property type="project" value="UniProtKB-KW"/>
</dbReference>
<comment type="caution">
    <text evidence="1">The sequence shown here is derived from an EMBL/GenBank/DDBJ whole genome shotgun (WGS) entry which is preliminary data.</text>
</comment>
<accession>A0A438BDZ3</accession>
<dbReference type="Gene3D" id="1.10.340.30">
    <property type="entry name" value="Hypothetical protein, domain 2"/>
    <property type="match status" value="1"/>
</dbReference>
<keyword evidence="1" id="KW-0378">Hydrolase</keyword>
<proteinExistence type="predicted"/>
<dbReference type="SUPFAM" id="SSF48150">
    <property type="entry name" value="DNA-glycosylase"/>
    <property type="match status" value="1"/>
</dbReference>
<dbReference type="AlphaFoldDB" id="A0A438BDZ3"/>
<dbReference type="EMBL" id="RKLP01000006">
    <property type="protein sequence ID" value="RVW09198.1"/>
    <property type="molecule type" value="Genomic_DNA"/>
</dbReference>
<gene>
    <name evidence="1" type="ORF">EGT67_13770</name>
</gene>
<dbReference type="RefSeq" id="WP_127916623.1">
    <property type="nucleotide sequence ID" value="NZ_RKLP01000006.1"/>
</dbReference>
<dbReference type="OrthoDB" id="3078554at2"/>
<organism evidence="1 2">
    <name type="scientific">Prescottella agglutinans</name>
    <dbReference type="NCBI Taxonomy" id="1644129"/>
    <lineage>
        <taxon>Bacteria</taxon>
        <taxon>Bacillati</taxon>
        <taxon>Actinomycetota</taxon>
        <taxon>Actinomycetes</taxon>
        <taxon>Mycobacteriales</taxon>
        <taxon>Nocardiaceae</taxon>
        <taxon>Prescottella</taxon>
    </lineage>
</organism>
<dbReference type="InterPro" id="IPR011257">
    <property type="entry name" value="DNA_glycosylase"/>
</dbReference>
<dbReference type="Proteomes" id="UP000286208">
    <property type="component" value="Unassembled WGS sequence"/>
</dbReference>
<dbReference type="GO" id="GO:0006281">
    <property type="term" value="P:DNA repair"/>
    <property type="evidence" value="ECO:0007669"/>
    <property type="project" value="InterPro"/>
</dbReference>
<name>A0A438BDZ3_9NOCA</name>
<evidence type="ECO:0000313" key="2">
    <source>
        <dbReference type="Proteomes" id="UP000286208"/>
    </source>
</evidence>
<keyword evidence="1" id="KW-0540">Nuclease</keyword>
<keyword evidence="2" id="KW-1185">Reference proteome</keyword>
<reference evidence="1 2" key="1">
    <citation type="submission" date="2018-11" db="EMBL/GenBank/DDBJ databases">
        <title>Rhodococcus spongicola sp. nov. and Rhodococcus xishaensis sp. nov. from marine sponges.</title>
        <authorList>
            <person name="Li L."/>
            <person name="Lin H.W."/>
        </authorList>
    </citation>
    <scope>NUCLEOTIDE SEQUENCE [LARGE SCALE GENOMIC DNA]</scope>
    <source>
        <strain evidence="1 2">CCTCC AB2014297</strain>
    </source>
</reference>
<sequence>MGTSRNESAIVHDLLGRAGESYAQEAQITLKDQPKPLFQLLVLSMLLSARISAEIATRAARELFHAGWRTPEAMASAPRAEVIAALKRGHYSRYDESTATRLREAAERVGDEYRGDLRKLAERSGHDESAAARLLEEFDGIGPVGAEIFMREVQDTWPWLRPHMDERVLRGADELHLPQDPSRLIELSGSREVAPLAAALVRVTVDSELRDAVLAN</sequence>
<protein>
    <submittedName>
        <fullName evidence="1">Endonuclease</fullName>
    </submittedName>
</protein>
<keyword evidence="1" id="KW-0255">Endonuclease</keyword>
<evidence type="ECO:0000313" key="1">
    <source>
        <dbReference type="EMBL" id="RVW09198.1"/>
    </source>
</evidence>